<comment type="caution">
    <text evidence="9">The sequence shown here is derived from an EMBL/GenBank/DDBJ whole genome shotgun (WGS) entry which is preliminary data.</text>
</comment>
<evidence type="ECO:0000313" key="10">
    <source>
        <dbReference type="Proteomes" id="UP000094936"/>
    </source>
</evidence>
<feature type="domain" description="Phage shock protein PspC N-terminal" evidence="8">
    <location>
        <begin position="3"/>
        <end position="60"/>
    </location>
</feature>
<evidence type="ECO:0000256" key="7">
    <source>
        <dbReference type="SAM" id="Phobius"/>
    </source>
</evidence>
<dbReference type="GO" id="GO:0005886">
    <property type="term" value="C:plasma membrane"/>
    <property type="evidence" value="ECO:0007669"/>
    <property type="project" value="UniProtKB-SubCell"/>
</dbReference>
<dbReference type="AlphaFoldDB" id="A0A1C3EM60"/>
<evidence type="ECO:0000259" key="8">
    <source>
        <dbReference type="Pfam" id="PF04024"/>
    </source>
</evidence>
<dbReference type="Proteomes" id="UP000094936">
    <property type="component" value="Unassembled WGS sequence"/>
</dbReference>
<dbReference type="PANTHER" id="PTHR33885:SF3">
    <property type="entry name" value="PHAGE SHOCK PROTEIN C"/>
    <property type="match status" value="1"/>
</dbReference>
<dbReference type="InterPro" id="IPR007168">
    <property type="entry name" value="Phageshock_PspC_N"/>
</dbReference>
<keyword evidence="5 7" id="KW-0472">Membrane</keyword>
<dbReference type="InterPro" id="IPR014320">
    <property type="entry name" value="Phageshock_PspC"/>
</dbReference>
<feature type="region of interest" description="Disordered" evidence="6">
    <location>
        <begin position="68"/>
        <end position="87"/>
    </location>
</feature>
<sequence length="128" mass="14731">MSRTLYRDTQNGKWGGVCAGIANYFGMEVWLVRVLTVSAFLLGFGALIFVLYIAMMLILDPMPAEQRQQAEQHRDHHIKQKAWQSGKAPRNLLSDIERELNDIEQAVEKMEACVTSKEFELKRQFSKL</sequence>
<gene>
    <name evidence="9" type="ORF">A8L45_07165</name>
</gene>
<keyword evidence="3 7" id="KW-0812">Transmembrane</keyword>
<dbReference type="InterPro" id="IPR052027">
    <property type="entry name" value="PspC"/>
</dbReference>
<dbReference type="RefSeq" id="WP_068900684.1">
    <property type="nucleotide sequence ID" value="NZ_JBHUIF010000009.1"/>
</dbReference>
<evidence type="ECO:0000256" key="2">
    <source>
        <dbReference type="ARBA" id="ARBA00022475"/>
    </source>
</evidence>
<accession>A0A1C3EM60</accession>
<dbReference type="STRING" id="1080227.A8L45_07165"/>
<evidence type="ECO:0000256" key="5">
    <source>
        <dbReference type="ARBA" id="ARBA00023136"/>
    </source>
</evidence>
<reference evidence="9 10" key="1">
    <citation type="submission" date="2016-05" db="EMBL/GenBank/DDBJ databases">
        <title>Genomic Taxonomy of the Vibrionaceae.</title>
        <authorList>
            <person name="Gomez-Gil B."/>
            <person name="Enciso-Ibarra J."/>
        </authorList>
    </citation>
    <scope>NUCLEOTIDE SEQUENCE [LARGE SCALE GENOMIC DNA]</scope>
    <source>
        <strain evidence="9 10">CAIM 1920</strain>
    </source>
</reference>
<dbReference type="PANTHER" id="PTHR33885">
    <property type="entry name" value="PHAGE SHOCK PROTEIN C"/>
    <property type="match status" value="1"/>
</dbReference>
<dbReference type="OrthoDB" id="7359894at2"/>
<feature type="transmembrane region" description="Helical" evidence="7">
    <location>
        <begin position="37"/>
        <end position="59"/>
    </location>
</feature>
<protein>
    <submittedName>
        <fullName evidence="9">Phage shock protein C</fullName>
    </submittedName>
</protein>
<proteinExistence type="predicted"/>
<dbReference type="NCBIfam" id="TIGR02978">
    <property type="entry name" value="phageshock_pspC"/>
    <property type="match status" value="1"/>
</dbReference>
<dbReference type="EMBL" id="LYBM01000009">
    <property type="protein sequence ID" value="ODA34318.1"/>
    <property type="molecule type" value="Genomic_DNA"/>
</dbReference>
<evidence type="ECO:0000256" key="4">
    <source>
        <dbReference type="ARBA" id="ARBA00022989"/>
    </source>
</evidence>
<evidence type="ECO:0000313" key="9">
    <source>
        <dbReference type="EMBL" id="ODA34318.1"/>
    </source>
</evidence>
<feature type="transmembrane region" description="Helical" evidence="7">
    <location>
        <begin position="12"/>
        <end position="31"/>
    </location>
</feature>
<evidence type="ECO:0000256" key="1">
    <source>
        <dbReference type="ARBA" id="ARBA00004162"/>
    </source>
</evidence>
<organism evidence="9 10">
    <name type="scientific">Veronia pacifica</name>
    <dbReference type="NCBI Taxonomy" id="1080227"/>
    <lineage>
        <taxon>Bacteria</taxon>
        <taxon>Pseudomonadati</taxon>
        <taxon>Pseudomonadota</taxon>
        <taxon>Gammaproteobacteria</taxon>
        <taxon>Vibrionales</taxon>
        <taxon>Vibrionaceae</taxon>
        <taxon>Veronia</taxon>
    </lineage>
</organism>
<keyword evidence="10" id="KW-1185">Reference proteome</keyword>
<name>A0A1C3EM60_9GAMM</name>
<evidence type="ECO:0000256" key="3">
    <source>
        <dbReference type="ARBA" id="ARBA00022692"/>
    </source>
</evidence>
<keyword evidence="4 7" id="KW-1133">Transmembrane helix</keyword>
<evidence type="ECO:0000256" key="6">
    <source>
        <dbReference type="SAM" id="MobiDB-lite"/>
    </source>
</evidence>
<keyword evidence="2" id="KW-1003">Cell membrane</keyword>
<dbReference type="Pfam" id="PF04024">
    <property type="entry name" value="PspC"/>
    <property type="match status" value="1"/>
</dbReference>
<comment type="subcellular location">
    <subcellularLocation>
        <location evidence="1">Cell membrane</location>
        <topology evidence="1">Single-pass membrane protein</topology>
    </subcellularLocation>
</comment>